<sequence>MLTMEKQMNDPDVVLGFSLILKLNIAYRLGRFPLETKS</sequence>
<keyword evidence="2" id="KW-1185">Reference proteome</keyword>
<proteinExistence type="predicted"/>
<comment type="caution">
    <text evidence="1">The sequence shown here is derived from an EMBL/GenBank/DDBJ whole genome shotgun (WGS) entry which is preliminary data.</text>
</comment>
<evidence type="ECO:0000313" key="1">
    <source>
        <dbReference type="EMBL" id="MBB5017035.1"/>
    </source>
</evidence>
<gene>
    <name evidence="1" type="ORF">HNQ59_000297</name>
</gene>
<organism evidence="1 2">
    <name type="scientific">Chitinivorax tropicus</name>
    <dbReference type="NCBI Taxonomy" id="714531"/>
    <lineage>
        <taxon>Bacteria</taxon>
        <taxon>Pseudomonadati</taxon>
        <taxon>Pseudomonadota</taxon>
        <taxon>Betaproteobacteria</taxon>
        <taxon>Chitinivorax</taxon>
    </lineage>
</organism>
<evidence type="ECO:0000313" key="2">
    <source>
        <dbReference type="Proteomes" id="UP000575898"/>
    </source>
</evidence>
<dbReference type="AlphaFoldDB" id="A0A840MHN7"/>
<protein>
    <submittedName>
        <fullName evidence="1">Uncharacterized protein</fullName>
    </submittedName>
</protein>
<accession>A0A840MHN7</accession>
<dbReference type="EMBL" id="JACHHY010000002">
    <property type="protein sequence ID" value="MBB5017035.1"/>
    <property type="molecule type" value="Genomic_DNA"/>
</dbReference>
<reference evidence="1 2" key="1">
    <citation type="submission" date="2020-08" db="EMBL/GenBank/DDBJ databases">
        <title>Genomic Encyclopedia of Type Strains, Phase IV (KMG-IV): sequencing the most valuable type-strain genomes for metagenomic binning, comparative biology and taxonomic classification.</title>
        <authorList>
            <person name="Goeker M."/>
        </authorList>
    </citation>
    <scope>NUCLEOTIDE SEQUENCE [LARGE SCALE GENOMIC DNA]</scope>
    <source>
        <strain evidence="1 2">DSM 27165</strain>
    </source>
</reference>
<dbReference type="Proteomes" id="UP000575898">
    <property type="component" value="Unassembled WGS sequence"/>
</dbReference>
<name>A0A840MHN7_9PROT</name>